<keyword evidence="3" id="KW-1185">Reference proteome</keyword>
<protein>
    <submittedName>
        <fullName evidence="2">Phospholipase/carboxylesterase</fullName>
    </submittedName>
</protein>
<dbReference type="AlphaFoldDB" id="A0A841LWG6"/>
<evidence type="ECO:0000313" key="2">
    <source>
        <dbReference type="EMBL" id="MBB6259989.1"/>
    </source>
</evidence>
<evidence type="ECO:0000256" key="1">
    <source>
        <dbReference type="SAM" id="SignalP"/>
    </source>
</evidence>
<keyword evidence="1" id="KW-0732">Signal</keyword>
<dbReference type="EMBL" id="JACIIU010000001">
    <property type="protein sequence ID" value="MBB6259989.1"/>
    <property type="molecule type" value="Genomic_DNA"/>
</dbReference>
<sequence length="309" mass="33551">MVNVFLKSLLAIGTLSGFALLSSAAFADRLSLASVSGNKQTASSGDTQTPITAKPVQVSPTGEGLIMIDPSKKPDDKAVTPKENLVRNPTFIYQFYHPDEMEGGSPSRELVVLLHGSGGNEASLVPLARRVWPRAVLLGVRGRVLQDGGTRWYRKITAVKFDEKDVQLEADAFVVFLSKLAEKENLDLPNATFVGYSNGANLLAATMFMHSDLVRRAVLMRSMPVLAQMPKADLSKVQVLTITGEQDKLYSPFAPALSDALRRSGAKLDAEMVDSGHMLGLKDRQMIRQWLASLDGAALTDVKVKPKKD</sequence>
<feature type="signal peptide" evidence="1">
    <location>
        <begin position="1"/>
        <end position="27"/>
    </location>
</feature>
<dbReference type="Gene3D" id="3.40.50.1820">
    <property type="entry name" value="alpha/beta hydrolase"/>
    <property type="match status" value="1"/>
</dbReference>
<dbReference type="SUPFAM" id="SSF53474">
    <property type="entry name" value="alpha/beta-Hydrolases"/>
    <property type="match status" value="1"/>
</dbReference>
<feature type="chain" id="PRO_5032834993" evidence="1">
    <location>
        <begin position="28"/>
        <end position="309"/>
    </location>
</feature>
<accession>A0A841LWG6</accession>
<reference evidence="2 3" key="1">
    <citation type="submission" date="2020-08" db="EMBL/GenBank/DDBJ databases">
        <title>Genomic Encyclopedia of Type Strains, Phase IV (KMG-IV): sequencing the most valuable type-strain genomes for metagenomic binning, comparative biology and taxonomic classification.</title>
        <authorList>
            <person name="Goeker M."/>
        </authorList>
    </citation>
    <scope>NUCLEOTIDE SEQUENCE [LARGE SCALE GENOMIC DNA]</scope>
    <source>
        <strain evidence="2 3">DSM 22336</strain>
    </source>
</reference>
<proteinExistence type="predicted"/>
<dbReference type="Proteomes" id="UP000555393">
    <property type="component" value="Unassembled WGS sequence"/>
</dbReference>
<evidence type="ECO:0000313" key="3">
    <source>
        <dbReference type="Proteomes" id="UP000555393"/>
    </source>
</evidence>
<gene>
    <name evidence="2" type="ORF">FHS77_000497</name>
</gene>
<name>A0A841LWG6_9HYPH</name>
<organism evidence="2 3">
    <name type="scientific">Paenochrobactrum gallinarii</name>
    <dbReference type="NCBI Taxonomy" id="643673"/>
    <lineage>
        <taxon>Bacteria</taxon>
        <taxon>Pseudomonadati</taxon>
        <taxon>Pseudomonadota</taxon>
        <taxon>Alphaproteobacteria</taxon>
        <taxon>Hyphomicrobiales</taxon>
        <taxon>Brucellaceae</taxon>
        <taxon>Paenochrobactrum</taxon>
    </lineage>
</organism>
<dbReference type="InterPro" id="IPR029058">
    <property type="entry name" value="AB_hydrolase_fold"/>
</dbReference>
<comment type="caution">
    <text evidence="2">The sequence shown here is derived from an EMBL/GenBank/DDBJ whole genome shotgun (WGS) entry which is preliminary data.</text>
</comment>